<keyword evidence="4" id="KW-1185">Reference proteome</keyword>
<dbReference type="AlphaFoldDB" id="A0A323VEF7"/>
<dbReference type="Proteomes" id="UP000580718">
    <property type="component" value="Unassembled WGS sequence"/>
</dbReference>
<dbReference type="OrthoDB" id="4171838at2"/>
<dbReference type="InterPro" id="IPR032330">
    <property type="entry name" value="EF-G-binding_C"/>
</dbReference>
<evidence type="ECO:0000313" key="4">
    <source>
        <dbReference type="Proteomes" id="UP000247602"/>
    </source>
</evidence>
<comment type="caution">
    <text evidence="3">The sequence shown here is derived from an EMBL/GenBank/DDBJ whole genome shotgun (WGS) entry which is preliminary data.</text>
</comment>
<dbReference type="RefSeq" id="WP_110552012.1">
    <property type="nucleotide sequence ID" value="NZ_JACIBU010000001.1"/>
</dbReference>
<reference evidence="2 5" key="2">
    <citation type="submission" date="2020-08" db="EMBL/GenBank/DDBJ databases">
        <title>Sequencing the genomes of 1000 actinobacteria strains.</title>
        <authorList>
            <person name="Klenk H.-P."/>
        </authorList>
    </citation>
    <scope>NUCLEOTIDE SEQUENCE [LARGE SCALE GENOMIC DNA]</scope>
    <source>
        <strain evidence="2 5">DSM 16678</strain>
    </source>
</reference>
<organism evidence="3 4">
    <name type="scientific">Modestobacter versicolor</name>
    <dbReference type="NCBI Taxonomy" id="429133"/>
    <lineage>
        <taxon>Bacteria</taxon>
        <taxon>Bacillati</taxon>
        <taxon>Actinomycetota</taxon>
        <taxon>Actinomycetes</taxon>
        <taxon>Geodermatophilales</taxon>
        <taxon>Geodermatophilaceae</taxon>
        <taxon>Modestobacter</taxon>
    </lineage>
</organism>
<dbReference type="EMBL" id="JACIBU010000001">
    <property type="protein sequence ID" value="MBB3677677.1"/>
    <property type="molecule type" value="Genomic_DNA"/>
</dbReference>
<protein>
    <submittedName>
        <fullName evidence="3">FBP domain-containing protein</fullName>
    </submittedName>
</protein>
<dbReference type="EMBL" id="QKNV01000075">
    <property type="protein sequence ID" value="PZA21646.1"/>
    <property type="molecule type" value="Genomic_DNA"/>
</dbReference>
<dbReference type="Pfam" id="PF16571">
    <property type="entry name" value="FBP_C"/>
    <property type="match status" value="1"/>
</dbReference>
<evidence type="ECO:0000259" key="1">
    <source>
        <dbReference type="Pfam" id="PF16571"/>
    </source>
</evidence>
<evidence type="ECO:0000313" key="3">
    <source>
        <dbReference type="EMBL" id="PZA21646.1"/>
    </source>
</evidence>
<feature type="domain" description="Elongation factor G-binding protein C-terminal treble-clef zinc-finger" evidence="1">
    <location>
        <begin position="9"/>
        <end position="164"/>
    </location>
</feature>
<gene>
    <name evidence="3" type="ORF">DMO24_09255</name>
    <name evidence="2" type="ORF">FHX36_003412</name>
</gene>
<name>A0A323VEF7_9ACTN</name>
<sequence>MHALTEAAIRRSLVNCSRSEAAALTPPRDLDELDWASLEVLGWRDPKAELRGYLVHEDADGAVVGLALRAADTRMSSRRSAMCLLCQTVRSAAEVSLFTARRTGEAGRNGNTVGTYICADLDCAHQVRAVPPSAQHLDEELQALAVQEQVAGLHRRLRAFTADVTRR</sequence>
<evidence type="ECO:0000313" key="2">
    <source>
        <dbReference type="EMBL" id="MBB3677677.1"/>
    </source>
</evidence>
<dbReference type="Proteomes" id="UP000247602">
    <property type="component" value="Unassembled WGS sequence"/>
</dbReference>
<reference evidence="3 4" key="1">
    <citation type="submission" date="2018-06" db="EMBL/GenBank/DDBJ databases">
        <title>Draft genome sequence of Modestobacter versicolor CP153-2.</title>
        <authorList>
            <person name="Gundlapally S.R."/>
        </authorList>
    </citation>
    <scope>NUCLEOTIDE SEQUENCE [LARGE SCALE GENOMIC DNA]</scope>
    <source>
        <strain evidence="3 4">CP153-2</strain>
    </source>
</reference>
<proteinExistence type="predicted"/>
<accession>A0A323VEF7</accession>
<evidence type="ECO:0000313" key="5">
    <source>
        <dbReference type="Proteomes" id="UP000580718"/>
    </source>
</evidence>